<dbReference type="Gene3D" id="3.40.1360.10">
    <property type="match status" value="1"/>
</dbReference>
<dbReference type="RefSeq" id="WP_184250776.1">
    <property type="nucleotide sequence ID" value="NZ_JACHLR010000051.1"/>
</dbReference>
<organism evidence="2 3">
    <name type="scientific">Novosphingobium chloroacetimidivorans</name>
    <dbReference type="NCBI Taxonomy" id="1428314"/>
    <lineage>
        <taxon>Bacteria</taxon>
        <taxon>Pseudomonadati</taxon>
        <taxon>Pseudomonadota</taxon>
        <taxon>Alphaproteobacteria</taxon>
        <taxon>Sphingomonadales</taxon>
        <taxon>Sphingomonadaceae</taxon>
        <taxon>Novosphingobium</taxon>
    </lineage>
</organism>
<evidence type="ECO:0000259" key="1">
    <source>
        <dbReference type="SMART" id="SM00493"/>
    </source>
</evidence>
<accession>A0A7W7KF51</accession>
<dbReference type="InterPro" id="IPR055570">
    <property type="entry name" value="DUF7146"/>
</dbReference>
<proteinExistence type="predicted"/>
<reference evidence="2 3" key="1">
    <citation type="submission" date="2020-08" db="EMBL/GenBank/DDBJ databases">
        <title>Functional genomics of gut bacteria from endangered species of beetles.</title>
        <authorList>
            <person name="Carlos-Shanley C."/>
        </authorList>
    </citation>
    <scope>NUCLEOTIDE SEQUENCE [LARGE SCALE GENOMIC DNA]</scope>
    <source>
        <strain evidence="2 3">S00245</strain>
    </source>
</reference>
<keyword evidence="3" id="KW-1185">Reference proteome</keyword>
<name>A0A7W7KF51_9SPHN</name>
<dbReference type="Proteomes" id="UP000555448">
    <property type="component" value="Unassembled WGS sequence"/>
</dbReference>
<dbReference type="InterPro" id="IPR034154">
    <property type="entry name" value="TOPRIM_DnaG/twinkle"/>
</dbReference>
<sequence length="277" mass="30479">MPIITNRPSQRLIDLVGSLQGKWHGYSATCRCPVHQDQTPSLSLRQGDHGILVHCFAGCEPEVILRELDQIKPNQRYEFNELPAPSRGANLDRIWEAAVPIVGTLGEKYLIRRGIPASATDVRFHPRCPKGRSPHAVFKPAVLVAVREGRALRALQRIFLDPATGGYTEKLMLGNPGAAAWQGAVPTDTLAIAEGFEDAACYTRIKGVPAWAALGNARLHLIGVPKHVRTIVIAQDNDPEGDVTARRAAEVYRDQGFRVWRHSPHPHEDWAAVPMGV</sequence>
<dbReference type="Pfam" id="PF23639">
    <property type="entry name" value="DUF7146"/>
    <property type="match status" value="1"/>
</dbReference>
<dbReference type="EMBL" id="JACHLR010000051">
    <property type="protein sequence ID" value="MBB4861073.1"/>
    <property type="molecule type" value="Genomic_DNA"/>
</dbReference>
<evidence type="ECO:0000313" key="2">
    <source>
        <dbReference type="EMBL" id="MBB4861073.1"/>
    </source>
</evidence>
<gene>
    <name evidence="2" type="ORF">HNO88_004421</name>
</gene>
<feature type="domain" description="Toprim" evidence="1">
    <location>
        <begin position="188"/>
        <end position="257"/>
    </location>
</feature>
<evidence type="ECO:0000313" key="3">
    <source>
        <dbReference type="Proteomes" id="UP000555448"/>
    </source>
</evidence>
<comment type="caution">
    <text evidence="2">The sequence shown here is derived from an EMBL/GenBank/DDBJ whole genome shotgun (WGS) entry which is preliminary data.</text>
</comment>
<dbReference type="InterPro" id="IPR006171">
    <property type="entry name" value="TOPRIM_dom"/>
</dbReference>
<dbReference type="SMART" id="SM00493">
    <property type="entry name" value="TOPRIM"/>
    <property type="match status" value="1"/>
</dbReference>
<dbReference type="CDD" id="cd01029">
    <property type="entry name" value="TOPRIM_primases"/>
    <property type="match status" value="1"/>
</dbReference>
<dbReference type="AlphaFoldDB" id="A0A7W7KF51"/>
<dbReference type="Pfam" id="PF13362">
    <property type="entry name" value="Toprim_3"/>
    <property type="match status" value="1"/>
</dbReference>
<protein>
    <recommendedName>
        <fullName evidence="1">Toprim domain-containing protein</fullName>
    </recommendedName>
</protein>